<keyword evidence="5" id="KW-0238">DNA-binding</keyword>
<evidence type="ECO:0000259" key="8">
    <source>
        <dbReference type="Pfam" id="PF21338"/>
    </source>
</evidence>
<proteinExistence type="inferred from homology"/>
<keyword evidence="10" id="KW-1185">Reference proteome</keyword>
<dbReference type="PROSITE" id="PS52038">
    <property type="entry name" value="TOPO_IB_2"/>
    <property type="match status" value="1"/>
</dbReference>
<comment type="catalytic activity">
    <reaction evidence="1">
        <text>ATP-independent breakage of single-stranded DNA, followed by passage and rejoining.</text>
        <dbReference type="EC" id="5.6.2.1"/>
    </reaction>
</comment>
<sequence>MRFRTVSRTQPGWTRRRAGRGFTYLDQHGALLAAEDRARCVALVIPPAWEEVWICRWPNGHLQATGRDAAGRTQYLYHPAWREKMEQEKHERVLEVAHRLPAGRERADQDLQADAPPRDRALAAAFRLLDRGLFRVGNDRYAAQGGGYGLATLRKEHVRLRRDGATMEFAYVGKSGIAQHSVITDAPAYEVVAPMRRRREGETLLAFRERRTWTELASIDVNAYLQERVCADMTAKDFRTWHATVIAAVSLAGADAGAASATARRRAVAATMREVADLLGNTPTVARASYVNPRVVELFEEGTTIRPALTRLGPAPDVEQHRPAIERAVLRLLEDG</sequence>
<dbReference type="EMBL" id="PGEZ01000001">
    <property type="protein sequence ID" value="PJJ57073.1"/>
    <property type="molecule type" value="Genomic_DNA"/>
</dbReference>
<dbReference type="SUPFAM" id="SSF56349">
    <property type="entry name" value="DNA breaking-rejoining enzymes"/>
    <property type="match status" value="1"/>
</dbReference>
<comment type="similarity">
    <text evidence="2">Belongs to the type IB topoisomerase family.</text>
</comment>
<reference evidence="9 10" key="1">
    <citation type="submission" date="2017-11" db="EMBL/GenBank/DDBJ databases">
        <title>Genomic Encyclopedia of Archaeal and Bacterial Type Strains, Phase II (KMG-II): From Individual Species to Whole Genera.</title>
        <authorList>
            <person name="Goeker M."/>
        </authorList>
    </citation>
    <scope>NUCLEOTIDE SEQUENCE [LARGE SCALE GENOMIC DNA]</scope>
    <source>
        <strain evidence="9 10">DSM 27763</strain>
    </source>
</reference>
<dbReference type="PRINTS" id="PR00416">
    <property type="entry name" value="EUTPISMRASEI"/>
</dbReference>
<dbReference type="GO" id="GO:0003677">
    <property type="term" value="F:DNA binding"/>
    <property type="evidence" value="ECO:0007669"/>
    <property type="project" value="UniProtKB-KW"/>
</dbReference>
<evidence type="ECO:0000259" key="7">
    <source>
        <dbReference type="Pfam" id="PF01028"/>
    </source>
</evidence>
<dbReference type="InterPro" id="IPR013500">
    <property type="entry name" value="TopoI_cat_euk"/>
</dbReference>
<evidence type="ECO:0000313" key="9">
    <source>
        <dbReference type="EMBL" id="PJJ57073.1"/>
    </source>
</evidence>
<evidence type="ECO:0000256" key="3">
    <source>
        <dbReference type="ARBA" id="ARBA00012891"/>
    </source>
</evidence>
<dbReference type="EC" id="5.6.2.1" evidence="3"/>
<dbReference type="AlphaFoldDB" id="A0A0B2BPN5"/>
<gene>
    <name evidence="9" type="ORF">CLV56_1293</name>
</gene>
<evidence type="ECO:0000256" key="6">
    <source>
        <dbReference type="ARBA" id="ARBA00023235"/>
    </source>
</evidence>
<comment type="caution">
    <text evidence="9">The sequence shown here is derived from an EMBL/GenBank/DDBJ whole genome shotgun (WGS) entry which is preliminary data.</text>
</comment>
<evidence type="ECO:0000256" key="1">
    <source>
        <dbReference type="ARBA" id="ARBA00000213"/>
    </source>
</evidence>
<organism evidence="9 10">
    <name type="scientific">Mumia flava</name>
    <dbReference type="NCBI Taxonomy" id="1348852"/>
    <lineage>
        <taxon>Bacteria</taxon>
        <taxon>Bacillati</taxon>
        <taxon>Actinomycetota</taxon>
        <taxon>Actinomycetes</taxon>
        <taxon>Propionibacteriales</taxon>
        <taxon>Nocardioidaceae</taxon>
        <taxon>Mumia</taxon>
    </lineage>
</organism>
<dbReference type="GO" id="GO:0003917">
    <property type="term" value="F:DNA topoisomerase type I (single strand cut, ATP-independent) activity"/>
    <property type="evidence" value="ECO:0007669"/>
    <property type="project" value="UniProtKB-EC"/>
</dbReference>
<dbReference type="OrthoDB" id="9778962at2"/>
<evidence type="ECO:0000256" key="4">
    <source>
        <dbReference type="ARBA" id="ARBA00023029"/>
    </source>
</evidence>
<dbReference type="InterPro" id="IPR035447">
    <property type="entry name" value="DNA_topo_I_N_sf"/>
</dbReference>
<dbReference type="RefSeq" id="WP_039340786.1">
    <property type="nucleotide sequence ID" value="NZ_PGEZ01000001.1"/>
</dbReference>
<evidence type="ECO:0000256" key="5">
    <source>
        <dbReference type="ARBA" id="ARBA00023125"/>
    </source>
</evidence>
<evidence type="ECO:0000256" key="2">
    <source>
        <dbReference type="ARBA" id="ARBA00006645"/>
    </source>
</evidence>
<keyword evidence="4" id="KW-0799">Topoisomerase</keyword>
<accession>A0A0B2BPN5</accession>
<name>A0A0B2BPN5_9ACTN</name>
<dbReference type="InterPro" id="IPR014711">
    <property type="entry name" value="TopoI_cat_a-hlx-sub_euk"/>
</dbReference>
<dbReference type="GO" id="GO:0006265">
    <property type="term" value="P:DNA topological change"/>
    <property type="evidence" value="ECO:0007669"/>
    <property type="project" value="InterPro"/>
</dbReference>
<evidence type="ECO:0000313" key="10">
    <source>
        <dbReference type="Proteomes" id="UP000230842"/>
    </source>
</evidence>
<dbReference type="Pfam" id="PF21338">
    <property type="entry name" value="Top1B_N_bact"/>
    <property type="match status" value="1"/>
</dbReference>
<dbReference type="SUPFAM" id="SSF55869">
    <property type="entry name" value="DNA topoisomerase I domain"/>
    <property type="match status" value="1"/>
</dbReference>
<dbReference type="Proteomes" id="UP000230842">
    <property type="component" value="Unassembled WGS sequence"/>
</dbReference>
<dbReference type="InterPro" id="IPR049331">
    <property type="entry name" value="Top1B_N_bact"/>
</dbReference>
<keyword evidence="6 9" id="KW-0413">Isomerase</keyword>
<dbReference type="InterPro" id="IPR001631">
    <property type="entry name" value="TopoI"/>
</dbReference>
<dbReference type="Pfam" id="PF01028">
    <property type="entry name" value="Topoisom_I"/>
    <property type="match status" value="1"/>
</dbReference>
<feature type="domain" description="DNA topoisomerase IB N-terminal" evidence="8">
    <location>
        <begin position="21"/>
        <end position="68"/>
    </location>
</feature>
<feature type="domain" description="DNA topoisomerase I catalytic core eukaryotic-type" evidence="7">
    <location>
        <begin position="81"/>
        <end position="288"/>
    </location>
</feature>
<protein>
    <recommendedName>
        <fullName evidence="3">DNA topoisomerase</fullName>
        <ecNumber evidence="3">5.6.2.1</ecNumber>
    </recommendedName>
</protein>
<dbReference type="Gene3D" id="3.90.15.10">
    <property type="entry name" value="Topoisomerase I, Chain A, domain 3"/>
    <property type="match status" value="1"/>
</dbReference>
<dbReference type="InterPro" id="IPR011010">
    <property type="entry name" value="DNA_brk_join_enz"/>
</dbReference>
<dbReference type="Gene3D" id="1.10.132.120">
    <property type="match status" value="1"/>
</dbReference>
<dbReference type="Gene3D" id="3.30.66.10">
    <property type="entry name" value="DNA topoisomerase I domain"/>
    <property type="match status" value="1"/>
</dbReference>